<keyword evidence="1" id="KW-1133">Transmembrane helix</keyword>
<keyword evidence="1" id="KW-0812">Transmembrane</keyword>
<keyword evidence="3" id="KW-1185">Reference proteome</keyword>
<dbReference type="EMBL" id="JAKZFC010000001">
    <property type="protein sequence ID" value="MCH7321407.1"/>
    <property type="molecule type" value="Genomic_DNA"/>
</dbReference>
<dbReference type="RefSeq" id="WP_241368436.1">
    <property type="nucleotide sequence ID" value="NZ_JAKZFC010000001.1"/>
</dbReference>
<sequence length="131" mass="15126">MGKYKRTIFWIIPIAVLGVFIFFFGPKKPVTDNEYVQYIQAAPVVENSNITTEVALKNYCEKSKWEYFQTKMMEHVVEFKGDCKVNDKVQSVNLQYVVEKGQADYRVGAMLVAGIQQTEEQRNAFLNTVNQ</sequence>
<organism evidence="2 3">
    <name type="scientific">Solibacillus palustris</name>
    <dbReference type="NCBI Taxonomy" id="2908203"/>
    <lineage>
        <taxon>Bacteria</taxon>
        <taxon>Bacillati</taxon>
        <taxon>Bacillota</taxon>
        <taxon>Bacilli</taxon>
        <taxon>Bacillales</taxon>
        <taxon>Caryophanaceae</taxon>
        <taxon>Solibacillus</taxon>
    </lineage>
</organism>
<keyword evidence="1" id="KW-0472">Membrane</keyword>
<evidence type="ECO:0000256" key="1">
    <source>
        <dbReference type="SAM" id="Phobius"/>
    </source>
</evidence>
<gene>
    <name evidence="2" type="ORF">LZ480_05825</name>
</gene>
<reference evidence="2 3" key="1">
    <citation type="submission" date="2022-03" db="EMBL/GenBank/DDBJ databases">
        <authorList>
            <person name="Jo J.-H."/>
            <person name="Im W.-T."/>
        </authorList>
    </citation>
    <scope>NUCLEOTIDE SEQUENCE [LARGE SCALE GENOMIC DNA]</scope>
    <source>
        <strain evidence="2 3">MA9</strain>
    </source>
</reference>
<accession>A0ABS9UAN8</accession>
<name>A0ABS9UAN8_9BACL</name>
<evidence type="ECO:0000313" key="2">
    <source>
        <dbReference type="EMBL" id="MCH7321407.1"/>
    </source>
</evidence>
<dbReference type="Proteomes" id="UP001316087">
    <property type="component" value="Unassembled WGS sequence"/>
</dbReference>
<evidence type="ECO:0000313" key="3">
    <source>
        <dbReference type="Proteomes" id="UP001316087"/>
    </source>
</evidence>
<feature type="transmembrane region" description="Helical" evidence="1">
    <location>
        <begin position="7"/>
        <end position="25"/>
    </location>
</feature>
<protein>
    <submittedName>
        <fullName evidence="2">Glucosamine 6-phosphate synthetase</fullName>
    </submittedName>
</protein>
<comment type="caution">
    <text evidence="2">The sequence shown here is derived from an EMBL/GenBank/DDBJ whole genome shotgun (WGS) entry which is preliminary data.</text>
</comment>
<proteinExistence type="predicted"/>